<dbReference type="EMBL" id="JAAIKB010000004">
    <property type="protein sequence ID" value="NGM20704.1"/>
    <property type="molecule type" value="Genomic_DNA"/>
</dbReference>
<dbReference type="InterPro" id="IPR011010">
    <property type="entry name" value="DNA_brk_join_enz"/>
</dbReference>
<reference evidence="7 8" key="1">
    <citation type="submission" date="2020-03" db="EMBL/GenBank/DDBJ databases">
        <title>Roseomonas stagni sp. nov., isolated from pond water in Japan.</title>
        <authorList>
            <person name="Furuhata K."/>
            <person name="Miyamoto H."/>
            <person name="Goto K."/>
        </authorList>
    </citation>
    <scope>NUCLEOTIDE SEQUENCE [LARGE SCALE GENOMIC DNA]</scope>
    <source>
        <strain evidence="7 8">PeD5</strain>
    </source>
</reference>
<protein>
    <submittedName>
        <fullName evidence="7">Tyrosine-type recombinase/integrase</fullName>
    </submittedName>
</protein>
<evidence type="ECO:0000313" key="7">
    <source>
        <dbReference type="EMBL" id="NGM20704.1"/>
    </source>
</evidence>
<dbReference type="InterPro" id="IPR038488">
    <property type="entry name" value="Integrase_DNA-bd_sf"/>
</dbReference>
<dbReference type="InterPro" id="IPR013762">
    <property type="entry name" value="Integrase-like_cat_sf"/>
</dbReference>
<evidence type="ECO:0000259" key="6">
    <source>
        <dbReference type="PROSITE" id="PS51898"/>
    </source>
</evidence>
<dbReference type="PROSITE" id="PS51898">
    <property type="entry name" value="TYR_RECOMBINASE"/>
    <property type="match status" value="1"/>
</dbReference>
<dbReference type="InterPro" id="IPR025166">
    <property type="entry name" value="Integrase_DNA_bind_dom"/>
</dbReference>
<keyword evidence="8" id="KW-1185">Reference proteome</keyword>
<evidence type="ECO:0000256" key="1">
    <source>
        <dbReference type="ARBA" id="ARBA00008857"/>
    </source>
</evidence>
<dbReference type="PANTHER" id="PTHR30629:SF2">
    <property type="entry name" value="PROPHAGE INTEGRASE INTS-RELATED"/>
    <property type="match status" value="1"/>
</dbReference>
<keyword evidence="2" id="KW-0229">DNA integration</keyword>
<dbReference type="GO" id="GO:0003677">
    <property type="term" value="F:DNA binding"/>
    <property type="evidence" value="ECO:0007669"/>
    <property type="project" value="UniProtKB-KW"/>
</dbReference>
<dbReference type="RefSeq" id="WP_164694610.1">
    <property type="nucleotide sequence ID" value="NZ_JAAIKB010000004.1"/>
</dbReference>
<keyword evidence="3" id="KW-0238">DNA-binding</keyword>
<dbReference type="Gene3D" id="1.10.443.10">
    <property type="entry name" value="Intergrase catalytic core"/>
    <property type="match status" value="1"/>
</dbReference>
<gene>
    <name evidence="7" type="ORF">G3576_11825</name>
</gene>
<dbReference type="InterPro" id="IPR010998">
    <property type="entry name" value="Integrase_recombinase_N"/>
</dbReference>
<organism evidence="7 8">
    <name type="scientific">Falsiroseomonas algicola</name>
    <dbReference type="NCBI Taxonomy" id="2716930"/>
    <lineage>
        <taxon>Bacteria</taxon>
        <taxon>Pseudomonadati</taxon>
        <taxon>Pseudomonadota</taxon>
        <taxon>Alphaproteobacteria</taxon>
        <taxon>Acetobacterales</taxon>
        <taxon>Roseomonadaceae</taxon>
        <taxon>Falsiroseomonas</taxon>
    </lineage>
</organism>
<feature type="region of interest" description="Disordered" evidence="5">
    <location>
        <begin position="88"/>
        <end position="107"/>
    </location>
</feature>
<sequence length="449" mass="48457">MPKLSEKFITGLAPAPGAKDRLVFDTETKGLGVRATANGNKVFLVQWTDAATKRKVREPLGAWGSITLEQARTAARARLGRVAAGFDPKAEREARKAEDTRRRADEARAKADKAFTVEALIANWARLHLAGRRPRYAAEATRALRLAFKAHLESPAAGLDHGAVVAVLDALSGEGKAATARLTLAYGRACYGWAVKRRRLVSNPFAGLPVADGGGVARDRVLSDAEIGEVWRAAGKVPVPHGPMVRFLLLTLARREEVCSMTWGEVAADLSTWTQPGTRTKNGKPHVVHLSGAARDILRAMLGAESGKPLPALPAQDRLVFGIGDNRPITAHSWTKRQVDGAIAGERKEAAGDDAAEMPRWVLHDFRRSGVTWLAGAGFPPHVCDRLLNHVSGTISGVAAVYQRNEFLPERKAALEAWGKQVLDCAQAGKEPANNVLRLRRRRAATKAA</sequence>
<evidence type="ECO:0000256" key="4">
    <source>
        <dbReference type="ARBA" id="ARBA00023172"/>
    </source>
</evidence>
<dbReference type="InterPro" id="IPR002104">
    <property type="entry name" value="Integrase_catalytic"/>
</dbReference>
<dbReference type="SUPFAM" id="SSF56349">
    <property type="entry name" value="DNA breaking-rejoining enzymes"/>
    <property type="match status" value="1"/>
</dbReference>
<feature type="domain" description="Tyr recombinase" evidence="6">
    <location>
        <begin position="217"/>
        <end position="417"/>
    </location>
</feature>
<name>A0A6M1LLH8_9PROT</name>
<proteinExistence type="inferred from homology"/>
<dbReference type="InterPro" id="IPR050808">
    <property type="entry name" value="Phage_Integrase"/>
</dbReference>
<keyword evidence="4" id="KW-0233">DNA recombination</keyword>
<dbReference type="Gene3D" id="3.30.160.390">
    <property type="entry name" value="Integrase, DNA-binding domain"/>
    <property type="match status" value="1"/>
</dbReference>
<comment type="caution">
    <text evidence="7">The sequence shown here is derived from an EMBL/GenBank/DDBJ whole genome shotgun (WGS) entry which is preliminary data.</text>
</comment>
<dbReference type="CDD" id="cd00801">
    <property type="entry name" value="INT_P4_C"/>
    <property type="match status" value="1"/>
</dbReference>
<accession>A0A6M1LLH8</accession>
<dbReference type="Gene3D" id="1.10.150.130">
    <property type="match status" value="1"/>
</dbReference>
<evidence type="ECO:0000256" key="2">
    <source>
        <dbReference type="ARBA" id="ARBA00022908"/>
    </source>
</evidence>
<dbReference type="GO" id="GO:0015074">
    <property type="term" value="P:DNA integration"/>
    <property type="evidence" value="ECO:0007669"/>
    <property type="project" value="UniProtKB-KW"/>
</dbReference>
<dbReference type="AlphaFoldDB" id="A0A6M1LLH8"/>
<evidence type="ECO:0000256" key="3">
    <source>
        <dbReference type="ARBA" id="ARBA00023125"/>
    </source>
</evidence>
<dbReference type="Pfam" id="PF00589">
    <property type="entry name" value="Phage_integrase"/>
    <property type="match status" value="1"/>
</dbReference>
<dbReference type="PANTHER" id="PTHR30629">
    <property type="entry name" value="PROPHAGE INTEGRASE"/>
    <property type="match status" value="1"/>
</dbReference>
<evidence type="ECO:0000313" key="8">
    <source>
        <dbReference type="Proteomes" id="UP000475385"/>
    </source>
</evidence>
<comment type="similarity">
    <text evidence="1">Belongs to the 'phage' integrase family.</text>
</comment>
<dbReference type="Pfam" id="PF13356">
    <property type="entry name" value="Arm-DNA-bind_3"/>
    <property type="match status" value="1"/>
</dbReference>
<dbReference type="GO" id="GO:0006310">
    <property type="term" value="P:DNA recombination"/>
    <property type="evidence" value="ECO:0007669"/>
    <property type="project" value="UniProtKB-KW"/>
</dbReference>
<dbReference type="Proteomes" id="UP000475385">
    <property type="component" value="Unassembled WGS sequence"/>
</dbReference>
<evidence type="ECO:0000256" key="5">
    <source>
        <dbReference type="SAM" id="MobiDB-lite"/>
    </source>
</evidence>